<keyword evidence="2" id="KW-0576">Peroxisome</keyword>
<sequence>MSDVIQCTVDTGVMLIRINREESRNALTHSMYFRMNDAIREAEESPSIRATLIHGSETSFCAGNDIMDFMQHPPLEDDAPVFRFMEAISKARKPLLAAVNGPAIGIGTTLLLHCDLVYAGDNAILQMPFANLALCPEAGSSLLIPQMIGHRKAAELLLLGEKMDAQQALELGFVNRVTAPDQSLPLALKSAQKMAAMAPDAICLSKQLMKEHQAGQLEQVIKREGAAFAERLRSAEAKEAFSAFLQKRPADFSRVE</sequence>
<accession>A0A3P3VPN6</accession>
<dbReference type="CDD" id="cd06558">
    <property type="entry name" value="crotonase-like"/>
    <property type="match status" value="1"/>
</dbReference>
<dbReference type="RefSeq" id="WP_125014270.1">
    <property type="nucleotide sequence ID" value="NZ_QWEZ01000001.1"/>
</dbReference>
<evidence type="ECO:0000256" key="3">
    <source>
        <dbReference type="ARBA" id="ARBA00023235"/>
    </source>
</evidence>
<dbReference type="AlphaFoldDB" id="A0A3P3VPN6"/>
<dbReference type="SUPFAM" id="SSF52096">
    <property type="entry name" value="ClpP/crotonase"/>
    <property type="match status" value="1"/>
</dbReference>
<organism evidence="4 5">
    <name type="scientific">Aestuariirhabdus litorea</name>
    <dbReference type="NCBI Taxonomy" id="2528527"/>
    <lineage>
        <taxon>Bacteria</taxon>
        <taxon>Pseudomonadati</taxon>
        <taxon>Pseudomonadota</taxon>
        <taxon>Gammaproteobacteria</taxon>
        <taxon>Oceanospirillales</taxon>
        <taxon>Aestuariirhabdaceae</taxon>
        <taxon>Aestuariirhabdus</taxon>
    </lineage>
</organism>
<proteinExistence type="predicted"/>
<comment type="subcellular location">
    <subcellularLocation>
        <location evidence="1">Peroxisome</location>
    </subcellularLocation>
</comment>
<comment type="caution">
    <text evidence="4">The sequence shown here is derived from an EMBL/GenBank/DDBJ whole genome shotgun (WGS) entry which is preliminary data.</text>
</comment>
<keyword evidence="5" id="KW-1185">Reference proteome</keyword>
<keyword evidence="3" id="KW-0413">Isomerase</keyword>
<evidence type="ECO:0000313" key="5">
    <source>
        <dbReference type="Proteomes" id="UP000280792"/>
    </source>
</evidence>
<dbReference type="InterPro" id="IPR001753">
    <property type="entry name" value="Enoyl-CoA_hydra/iso"/>
</dbReference>
<dbReference type="PANTHER" id="PTHR43684:SF1">
    <property type="entry name" value="ENOYL-COA DELTA ISOMERASE 2"/>
    <property type="match status" value="1"/>
</dbReference>
<name>A0A3P3VPN6_9GAMM</name>
<dbReference type="Pfam" id="PF00378">
    <property type="entry name" value="ECH_1"/>
    <property type="match status" value="1"/>
</dbReference>
<dbReference type="PANTHER" id="PTHR43684">
    <property type="match status" value="1"/>
</dbReference>
<evidence type="ECO:0000256" key="1">
    <source>
        <dbReference type="ARBA" id="ARBA00004275"/>
    </source>
</evidence>
<reference evidence="4 5" key="1">
    <citation type="submission" date="2018-08" db="EMBL/GenBank/DDBJ databases">
        <authorList>
            <person name="Khan S.A."/>
        </authorList>
    </citation>
    <scope>NUCLEOTIDE SEQUENCE [LARGE SCALE GENOMIC DNA]</scope>
    <source>
        <strain evidence="4 5">GTF-13</strain>
    </source>
</reference>
<dbReference type="Proteomes" id="UP000280792">
    <property type="component" value="Unassembled WGS sequence"/>
</dbReference>
<dbReference type="InterPro" id="IPR051053">
    <property type="entry name" value="ECH/Chromodomain_protein"/>
</dbReference>
<dbReference type="GO" id="GO:0004165">
    <property type="term" value="F:delta(3)-delta(2)-enoyl-CoA isomerase activity"/>
    <property type="evidence" value="ECO:0007669"/>
    <property type="project" value="UniProtKB-ARBA"/>
</dbReference>
<dbReference type="EMBL" id="QWEZ01000001">
    <property type="protein sequence ID" value="RRJ83878.1"/>
    <property type="molecule type" value="Genomic_DNA"/>
</dbReference>
<dbReference type="Gene3D" id="3.90.226.10">
    <property type="entry name" value="2-enoyl-CoA Hydratase, Chain A, domain 1"/>
    <property type="match status" value="1"/>
</dbReference>
<evidence type="ECO:0000313" key="4">
    <source>
        <dbReference type="EMBL" id="RRJ83878.1"/>
    </source>
</evidence>
<dbReference type="InterPro" id="IPR029045">
    <property type="entry name" value="ClpP/crotonase-like_dom_sf"/>
</dbReference>
<reference evidence="4 5" key="2">
    <citation type="submission" date="2018-12" db="EMBL/GenBank/DDBJ databases">
        <title>Simiduia agarivorans gen. nov., sp. nov., a marine, agarolytic bacterium isolated from shallow coastal water from Keelung, Taiwan.</title>
        <authorList>
            <person name="Shieh W.Y."/>
        </authorList>
    </citation>
    <scope>NUCLEOTIDE SEQUENCE [LARGE SCALE GENOMIC DNA]</scope>
    <source>
        <strain evidence="4 5">GTF-13</strain>
    </source>
</reference>
<gene>
    <name evidence="4" type="ORF">D0544_01805</name>
</gene>
<protein>
    <submittedName>
        <fullName evidence="4">Enoyl-CoA hydratase</fullName>
    </submittedName>
</protein>
<evidence type="ECO:0000256" key="2">
    <source>
        <dbReference type="ARBA" id="ARBA00023140"/>
    </source>
</evidence>